<dbReference type="EMBL" id="CM023472">
    <property type="protein sequence ID" value="KAH7958455.1"/>
    <property type="molecule type" value="Genomic_DNA"/>
</dbReference>
<organism evidence="1 2">
    <name type="scientific">Dermacentor silvarum</name>
    <name type="common">Tick</name>
    <dbReference type="NCBI Taxonomy" id="543639"/>
    <lineage>
        <taxon>Eukaryota</taxon>
        <taxon>Metazoa</taxon>
        <taxon>Ecdysozoa</taxon>
        <taxon>Arthropoda</taxon>
        <taxon>Chelicerata</taxon>
        <taxon>Arachnida</taxon>
        <taxon>Acari</taxon>
        <taxon>Parasitiformes</taxon>
        <taxon>Ixodida</taxon>
        <taxon>Ixodoidea</taxon>
        <taxon>Ixodidae</taxon>
        <taxon>Rhipicephalinae</taxon>
        <taxon>Dermacentor</taxon>
    </lineage>
</organism>
<reference evidence="1" key="1">
    <citation type="submission" date="2020-05" db="EMBL/GenBank/DDBJ databases">
        <title>Large-scale comparative analyses of tick genomes elucidate their genetic diversity and vector capacities.</title>
        <authorList>
            <person name="Jia N."/>
            <person name="Wang J."/>
            <person name="Shi W."/>
            <person name="Du L."/>
            <person name="Sun Y."/>
            <person name="Zhan W."/>
            <person name="Jiang J."/>
            <person name="Wang Q."/>
            <person name="Zhang B."/>
            <person name="Ji P."/>
            <person name="Sakyi L.B."/>
            <person name="Cui X."/>
            <person name="Yuan T."/>
            <person name="Jiang B."/>
            <person name="Yang W."/>
            <person name="Lam T.T.-Y."/>
            <person name="Chang Q."/>
            <person name="Ding S."/>
            <person name="Wang X."/>
            <person name="Zhu J."/>
            <person name="Ruan X."/>
            <person name="Zhao L."/>
            <person name="Wei J."/>
            <person name="Que T."/>
            <person name="Du C."/>
            <person name="Cheng J."/>
            <person name="Dai P."/>
            <person name="Han X."/>
            <person name="Huang E."/>
            <person name="Gao Y."/>
            <person name="Liu J."/>
            <person name="Shao H."/>
            <person name="Ye R."/>
            <person name="Li L."/>
            <person name="Wei W."/>
            <person name="Wang X."/>
            <person name="Wang C."/>
            <person name="Yang T."/>
            <person name="Huo Q."/>
            <person name="Li W."/>
            <person name="Guo W."/>
            <person name="Chen H."/>
            <person name="Zhou L."/>
            <person name="Ni X."/>
            <person name="Tian J."/>
            <person name="Zhou Y."/>
            <person name="Sheng Y."/>
            <person name="Liu T."/>
            <person name="Pan Y."/>
            <person name="Xia L."/>
            <person name="Li J."/>
            <person name="Zhao F."/>
            <person name="Cao W."/>
        </authorList>
    </citation>
    <scope>NUCLEOTIDE SEQUENCE</scope>
    <source>
        <strain evidence="1">Dsil-2018</strain>
    </source>
</reference>
<proteinExistence type="predicted"/>
<gene>
    <name evidence="1" type="ORF">HPB49_001870</name>
</gene>
<evidence type="ECO:0000313" key="2">
    <source>
        <dbReference type="Proteomes" id="UP000821865"/>
    </source>
</evidence>
<accession>A0ACB8D1R6</accession>
<protein>
    <submittedName>
        <fullName evidence="1">Uncharacterized protein</fullName>
    </submittedName>
</protein>
<keyword evidence="2" id="KW-1185">Reference proteome</keyword>
<evidence type="ECO:0000313" key="1">
    <source>
        <dbReference type="EMBL" id="KAH7958455.1"/>
    </source>
</evidence>
<name>A0ACB8D1R6_DERSI</name>
<comment type="caution">
    <text evidence="1">The sequence shown here is derived from an EMBL/GenBank/DDBJ whole genome shotgun (WGS) entry which is preliminary data.</text>
</comment>
<dbReference type="Proteomes" id="UP000821865">
    <property type="component" value="Chromosome 3"/>
</dbReference>
<sequence>MAADIYGLPLSDQNYEIAVKTLVKRFGKHNAIIEEHMSRLLDIRPVHNIHGTEKLRTRYDKVQAGFQSLKALGVASNSYGCC</sequence>